<reference evidence="1" key="1">
    <citation type="submission" date="2022-08" db="EMBL/GenBank/DDBJ databases">
        <authorList>
            <person name="Gutierrez-Valencia J."/>
        </authorList>
    </citation>
    <scope>NUCLEOTIDE SEQUENCE</scope>
</reference>
<keyword evidence="2" id="KW-1185">Reference proteome</keyword>
<evidence type="ECO:0008006" key="3">
    <source>
        <dbReference type="Google" id="ProtNLM"/>
    </source>
</evidence>
<comment type="caution">
    <text evidence="1">The sequence shown here is derived from an EMBL/GenBank/DDBJ whole genome shotgun (WGS) entry which is preliminary data.</text>
</comment>
<dbReference type="AlphaFoldDB" id="A0AAV0QT96"/>
<name>A0AAV0QT96_9ROSI</name>
<organism evidence="1 2">
    <name type="scientific">Linum tenue</name>
    <dbReference type="NCBI Taxonomy" id="586396"/>
    <lineage>
        <taxon>Eukaryota</taxon>
        <taxon>Viridiplantae</taxon>
        <taxon>Streptophyta</taxon>
        <taxon>Embryophyta</taxon>
        <taxon>Tracheophyta</taxon>
        <taxon>Spermatophyta</taxon>
        <taxon>Magnoliopsida</taxon>
        <taxon>eudicotyledons</taxon>
        <taxon>Gunneridae</taxon>
        <taxon>Pentapetalae</taxon>
        <taxon>rosids</taxon>
        <taxon>fabids</taxon>
        <taxon>Malpighiales</taxon>
        <taxon>Linaceae</taxon>
        <taxon>Linum</taxon>
    </lineage>
</organism>
<proteinExistence type="predicted"/>
<accession>A0AAV0QT96</accession>
<gene>
    <name evidence="1" type="ORF">LITE_LOCUS44719</name>
</gene>
<dbReference type="PANTHER" id="PTHR46137:SF3">
    <property type="entry name" value="OS05G0310600 PROTEIN"/>
    <property type="match status" value="1"/>
</dbReference>
<evidence type="ECO:0000313" key="2">
    <source>
        <dbReference type="Proteomes" id="UP001154282"/>
    </source>
</evidence>
<protein>
    <recommendedName>
        <fullName evidence="3">LRAT domain-containing protein</fullName>
    </recommendedName>
</protein>
<dbReference type="Gene3D" id="3.90.1720.10">
    <property type="entry name" value="endopeptidase domain like (from Nostoc punctiforme)"/>
    <property type="match status" value="1"/>
</dbReference>
<dbReference type="Proteomes" id="UP001154282">
    <property type="component" value="Unassembled WGS sequence"/>
</dbReference>
<evidence type="ECO:0000313" key="1">
    <source>
        <dbReference type="EMBL" id="CAI0548306.1"/>
    </source>
</evidence>
<dbReference type="PANTHER" id="PTHR46137">
    <property type="entry name" value="OS05G0310600 PROTEIN"/>
    <property type="match status" value="1"/>
</dbReference>
<dbReference type="EMBL" id="CAMGYJ010000010">
    <property type="protein sequence ID" value="CAI0548306.1"/>
    <property type="molecule type" value="Genomic_DNA"/>
</dbReference>
<sequence>MGVLSNKVQREDLKPGDHIYSWRHGYVYSHHGISLAFSPDPASTVFSGVVSSIFSNMESHQLSS</sequence>